<reference evidence="6 7" key="1">
    <citation type="submission" date="2018-10" db="EMBL/GenBank/DDBJ databases">
        <title>A high-quality apple genome assembly.</title>
        <authorList>
            <person name="Hu J."/>
        </authorList>
    </citation>
    <scope>NUCLEOTIDE SEQUENCE [LARGE SCALE GENOMIC DNA]</scope>
    <source>
        <strain evidence="7">cv. HFTH1</strain>
        <tissue evidence="6">Young leaf</tissue>
    </source>
</reference>
<name>A0A498HKH2_MALDO</name>
<evidence type="ECO:0000256" key="1">
    <source>
        <dbReference type="ARBA" id="ARBA00022723"/>
    </source>
</evidence>
<evidence type="ECO:0000256" key="3">
    <source>
        <dbReference type="ARBA" id="ARBA00022833"/>
    </source>
</evidence>
<keyword evidence="3" id="KW-0862">Zinc</keyword>
<dbReference type="InterPro" id="IPR044817">
    <property type="entry name" value="SBP-like"/>
</dbReference>
<dbReference type="KEGG" id="mdm:103404181"/>
<evidence type="ECO:0000313" key="7">
    <source>
        <dbReference type="Proteomes" id="UP000290289"/>
    </source>
</evidence>
<dbReference type="SMR" id="A0A498HKH2"/>
<evidence type="ECO:0000256" key="4">
    <source>
        <dbReference type="PROSITE-ProRule" id="PRU00470"/>
    </source>
</evidence>
<dbReference type="Gene3D" id="4.10.1100.10">
    <property type="entry name" value="Transcription factor, SBP-box domain"/>
    <property type="match status" value="1"/>
</dbReference>
<keyword evidence="1" id="KW-0479">Metal-binding</keyword>
<feature type="domain" description="SBP-type" evidence="5">
    <location>
        <begin position="62"/>
        <end position="139"/>
    </location>
</feature>
<evidence type="ECO:0000259" key="5">
    <source>
        <dbReference type="PROSITE" id="PS51141"/>
    </source>
</evidence>
<dbReference type="GO" id="GO:0008270">
    <property type="term" value="F:zinc ion binding"/>
    <property type="evidence" value="ECO:0007669"/>
    <property type="project" value="UniProtKB-KW"/>
</dbReference>
<dbReference type="InterPro" id="IPR004333">
    <property type="entry name" value="SBP_dom"/>
</dbReference>
<evidence type="ECO:0000256" key="2">
    <source>
        <dbReference type="ARBA" id="ARBA00022771"/>
    </source>
</evidence>
<dbReference type="PROSITE" id="PS51141">
    <property type="entry name" value="ZF_SBP"/>
    <property type="match status" value="1"/>
</dbReference>
<sequence>MEWDFKDSDLDALVGSSISQPQMKNRPAESLGLEFKKLQEDSIKLSSSRRINGSKNGSDHLKVLCLVDDCRADLSRCREYHRRHRVCELHSKTPVVVVKGEQKRFCQQCSRVHSLVEFDDGKKSCRKRLNGHNQRRRKPKPESFYFSSHNFFPTYKGTRILQFSNPQVCATTNLRCMWPVEDKKGAESMHSNRHHQWLRATDEPKPPNSFNGAGHEPFIFLQASDPKAAAGNRAAPQAFTCQQQPLPITAAAGSPKSTRGCALYLLSSHPTQNPVTGLNHLARSTVTTTHPGQILDPILQMNRGFSEFSCSHDEEDRTVIPEMMFLPGPDGFSNN</sequence>
<dbReference type="GO" id="GO:0005634">
    <property type="term" value="C:nucleus"/>
    <property type="evidence" value="ECO:0007669"/>
    <property type="project" value="InterPro"/>
</dbReference>
<dbReference type="AlphaFoldDB" id="A0A498HKH2"/>
<dbReference type="STRING" id="3750.A0A498HKH2"/>
<dbReference type="GO" id="GO:0003677">
    <property type="term" value="F:DNA binding"/>
    <property type="evidence" value="ECO:0007669"/>
    <property type="project" value="InterPro"/>
</dbReference>
<dbReference type="InterPro" id="IPR036893">
    <property type="entry name" value="SBP_sf"/>
</dbReference>
<comment type="caution">
    <text evidence="6">The sequence shown here is derived from an EMBL/GenBank/DDBJ whole genome shotgun (WGS) entry which is preliminary data.</text>
</comment>
<dbReference type="EMBL" id="RDQH01000343">
    <property type="protein sequence ID" value="RXH69641.1"/>
    <property type="molecule type" value="Genomic_DNA"/>
</dbReference>
<dbReference type="Gramene" id="mRNA:MD17G0001400">
    <property type="protein sequence ID" value="mRNA:MD17G0001400"/>
    <property type="gene ID" value="MD17G0001400"/>
</dbReference>
<keyword evidence="2 4" id="KW-0863">Zinc-finger</keyword>
<dbReference type="Pfam" id="PF03110">
    <property type="entry name" value="SBP"/>
    <property type="match status" value="1"/>
</dbReference>
<keyword evidence="7" id="KW-1185">Reference proteome</keyword>
<dbReference type="PANTHER" id="PTHR31251">
    <property type="entry name" value="SQUAMOSA PROMOTER-BINDING-LIKE PROTEIN 4"/>
    <property type="match status" value="1"/>
</dbReference>
<organism evidence="6 7">
    <name type="scientific">Malus domestica</name>
    <name type="common">Apple</name>
    <name type="synonym">Pyrus malus</name>
    <dbReference type="NCBI Taxonomy" id="3750"/>
    <lineage>
        <taxon>Eukaryota</taxon>
        <taxon>Viridiplantae</taxon>
        <taxon>Streptophyta</taxon>
        <taxon>Embryophyta</taxon>
        <taxon>Tracheophyta</taxon>
        <taxon>Spermatophyta</taxon>
        <taxon>Magnoliopsida</taxon>
        <taxon>eudicotyledons</taxon>
        <taxon>Gunneridae</taxon>
        <taxon>Pentapetalae</taxon>
        <taxon>rosids</taxon>
        <taxon>fabids</taxon>
        <taxon>Rosales</taxon>
        <taxon>Rosaceae</taxon>
        <taxon>Amygdaloideae</taxon>
        <taxon>Maleae</taxon>
        <taxon>Malus</taxon>
    </lineage>
</organism>
<dbReference type="PANTHER" id="PTHR31251:SF169">
    <property type="entry name" value="SQUAMOSA PROMOTER-BINDING-LIKE PROTEIN 8"/>
    <property type="match status" value="1"/>
</dbReference>
<protein>
    <recommendedName>
        <fullName evidence="5">SBP-type domain-containing protein</fullName>
    </recommendedName>
</protein>
<accession>A0A498HKH2</accession>
<evidence type="ECO:0000313" key="6">
    <source>
        <dbReference type="EMBL" id="RXH69641.1"/>
    </source>
</evidence>
<gene>
    <name evidence="6" type="ORF">DVH24_037425</name>
</gene>
<dbReference type="SUPFAM" id="SSF103612">
    <property type="entry name" value="SBT domain"/>
    <property type="match status" value="1"/>
</dbReference>
<proteinExistence type="predicted"/>
<dbReference type="OrthoDB" id="514967at2759"/>
<dbReference type="Proteomes" id="UP000290289">
    <property type="component" value="Chromosome 17"/>
</dbReference>